<evidence type="ECO:0000256" key="4">
    <source>
        <dbReference type="ARBA" id="ARBA00023098"/>
    </source>
</evidence>
<dbReference type="PANTHER" id="PTHR43602">
    <property type="match status" value="1"/>
</dbReference>
<dbReference type="WBParaSite" id="PgR090_g028_t01">
    <property type="protein sequence ID" value="PgR090_g028_t01"/>
    <property type="gene ID" value="PgR090_g028"/>
</dbReference>
<dbReference type="CDD" id="cd06558">
    <property type="entry name" value="crotonase-like"/>
    <property type="match status" value="1"/>
</dbReference>
<keyword evidence="2" id="KW-0276">Fatty acid metabolism</keyword>
<protein>
    <recommendedName>
        <fullName evidence="7">Enoyl-CoA hydratase domain-containing protein 3, mitochondrial</fullName>
    </recommendedName>
</protein>
<evidence type="ECO:0000313" key="9">
    <source>
        <dbReference type="WBParaSite" id="PgR090_g028_t01"/>
    </source>
</evidence>
<dbReference type="Gene3D" id="3.90.226.10">
    <property type="entry name" value="2-enoyl-CoA Hydratase, Chain A, domain 1"/>
    <property type="match status" value="1"/>
</dbReference>
<comment type="subcellular location">
    <subcellularLocation>
        <location evidence="1">Mitochondrion</location>
    </subcellularLocation>
</comment>
<dbReference type="InterPro" id="IPR014748">
    <property type="entry name" value="Enoyl-CoA_hydra_C"/>
</dbReference>
<keyword evidence="8" id="KW-1185">Reference proteome</keyword>
<dbReference type="GO" id="GO:0016836">
    <property type="term" value="F:hydro-lyase activity"/>
    <property type="evidence" value="ECO:0007669"/>
    <property type="project" value="TreeGrafter"/>
</dbReference>
<evidence type="ECO:0000256" key="3">
    <source>
        <dbReference type="ARBA" id="ARBA00022946"/>
    </source>
</evidence>
<evidence type="ECO:0000256" key="5">
    <source>
        <dbReference type="ARBA" id="ARBA00023128"/>
    </source>
</evidence>
<dbReference type="GO" id="GO:0005739">
    <property type="term" value="C:mitochondrion"/>
    <property type="evidence" value="ECO:0007669"/>
    <property type="project" value="UniProtKB-SubCell"/>
</dbReference>
<keyword evidence="4" id="KW-0443">Lipid metabolism</keyword>
<proteinExistence type="predicted"/>
<evidence type="ECO:0000256" key="7">
    <source>
        <dbReference type="ARBA" id="ARBA00040545"/>
    </source>
</evidence>
<dbReference type="InterPro" id="IPR029045">
    <property type="entry name" value="ClpP/crotonase-like_dom_sf"/>
</dbReference>
<comment type="function">
    <text evidence="6">May play a role in fatty acid biosynthesis and insulin sensitivity.</text>
</comment>
<evidence type="ECO:0000256" key="2">
    <source>
        <dbReference type="ARBA" id="ARBA00022832"/>
    </source>
</evidence>
<keyword evidence="3" id="KW-0809">Transit peptide</keyword>
<reference evidence="9" key="1">
    <citation type="submission" date="2022-11" db="UniProtKB">
        <authorList>
            <consortium name="WormBaseParasite"/>
        </authorList>
    </citation>
    <scope>IDENTIFICATION</scope>
</reference>
<dbReference type="NCBIfam" id="NF006008">
    <property type="entry name" value="PRK08139.1"/>
    <property type="match status" value="1"/>
</dbReference>
<dbReference type="GO" id="GO:0006631">
    <property type="term" value="P:fatty acid metabolic process"/>
    <property type="evidence" value="ECO:0007669"/>
    <property type="project" value="UniProtKB-KW"/>
</dbReference>
<evidence type="ECO:0000313" key="8">
    <source>
        <dbReference type="Proteomes" id="UP000887569"/>
    </source>
</evidence>
<evidence type="ECO:0000256" key="1">
    <source>
        <dbReference type="ARBA" id="ARBA00004173"/>
    </source>
</evidence>
<organism evidence="8 9">
    <name type="scientific">Parascaris univalens</name>
    <name type="common">Nematode worm</name>
    <dbReference type="NCBI Taxonomy" id="6257"/>
    <lineage>
        <taxon>Eukaryota</taxon>
        <taxon>Metazoa</taxon>
        <taxon>Ecdysozoa</taxon>
        <taxon>Nematoda</taxon>
        <taxon>Chromadorea</taxon>
        <taxon>Rhabditida</taxon>
        <taxon>Spirurina</taxon>
        <taxon>Ascaridomorpha</taxon>
        <taxon>Ascaridoidea</taxon>
        <taxon>Ascarididae</taxon>
        <taxon>Parascaris</taxon>
    </lineage>
</organism>
<dbReference type="InterPro" id="IPR001753">
    <property type="entry name" value="Enoyl-CoA_hydra/iso"/>
</dbReference>
<dbReference type="Gene3D" id="1.10.12.10">
    <property type="entry name" value="Lyase 2-enoyl-coa Hydratase, Chain A, domain 2"/>
    <property type="match status" value="1"/>
</dbReference>
<accession>A0A915C560</accession>
<name>A0A915C560_PARUN</name>
<keyword evidence="5" id="KW-0496">Mitochondrion</keyword>
<dbReference type="PANTHER" id="PTHR43602:SF1">
    <property type="entry name" value="ENOYL-COA HYDRATASE DOMAIN-CONTAINING PROTEIN 3, MITOCHONDRIAL"/>
    <property type="match status" value="1"/>
</dbReference>
<dbReference type="Proteomes" id="UP000887569">
    <property type="component" value="Unplaced"/>
</dbReference>
<sequence length="324" mass="35117">MVEIKPSPGCKRLLSNALYLIRSSNTAIVAFGVMSTSLRRIRNSASPLLKCIRMLSESGSSELVKREALSDGTIVRLVLNSPKKRNALSLAMIEALHKQLRGAESSDKARVIIVAAEGSVFSSGHDLKQLQSNEGLEKHKTMFESYNAVLSHIQNMSLPVIAEVNGIAAAAGCQLVATCDIVIAGKSSKFSTPGAKVGLFCSTPGIALARAVPRKLALDMLMTADFITAEQAMRAGLVSRLVDDDKVHEETIKVAEKIASMSRAVIALGKNFFYTQVQLPVVDAYRMGARIMVDNLRLADAQEGIAAFIDKRTPRWTHTDKKIH</sequence>
<evidence type="ECO:0000256" key="6">
    <source>
        <dbReference type="ARBA" id="ARBA00037410"/>
    </source>
</evidence>
<dbReference type="Pfam" id="PF00378">
    <property type="entry name" value="ECH_1"/>
    <property type="match status" value="1"/>
</dbReference>
<dbReference type="SUPFAM" id="SSF52096">
    <property type="entry name" value="ClpP/crotonase"/>
    <property type="match status" value="1"/>
</dbReference>
<dbReference type="InterPro" id="IPR052377">
    <property type="entry name" value="Mitochondrial_ECH-domain"/>
</dbReference>
<dbReference type="AlphaFoldDB" id="A0A915C560"/>